<evidence type="ECO:0000313" key="4">
    <source>
        <dbReference type="EMBL" id="MCG2613039.1"/>
    </source>
</evidence>
<sequence>MKIAVLGAGMVGRAIALDLVKDHQVSSFDISQSNLDLLSSYRTAVQLNQADLSLVSDYPGWLSAFDLVVTAVPGFMGYATLEAVIKSGKNVVDISFFPENALELDHLAIQNNCTVITDCGVAPGMSNFIIGRYNSEMDIASISCYVGGLPKNKIPPFEYKAPFSPVDVIQEYIRPARLKENGVIVTKPAMSEIENLTFDGVGTLEAFNTDGLRSLLFTMSHIPDMKEKTLRYPGHAKLITDLQNAGFFSETPMIVNGQSIKPLDFTSQLLIDQWKLHPGEEELTVMRVTLKGKNNTIEYELLDHYDTRTGLSSMARTTGFTCTAAVNLITKGLFDRKGVFPPELIGKDRECFDFVIDYLKERGVNWRRTNR</sequence>
<feature type="domain" description="Saccharopine dehydrogenase-like C-terminal" evidence="3">
    <location>
        <begin position="120"/>
        <end position="364"/>
    </location>
</feature>
<accession>A0ABS9KL51</accession>
<dbReference type="SUPFAM" id="SSF55347">
    <property type="entry name" value="Glyceraldehyde-3-phosphate dehydrogenase-like, C-terminal domain"/>
    <property type="match status" value="1"/>
</dbReference>
<organism evidence="4 5">
    <name type="scientific">Terrimonas ginsenosidimutans</name>
    <dbReference type="NCBI Taxonomy" id="2908004"/>
    <lineage>
        <taxon>Bacteria</taxon>
        <taxon>Pseudomonadati</taxon>
        <taxon>Bacteroidota</taxon>
        <taxon>Chitinophagia</taxon>
        <taxon>Chitinophagales</taxon>
        <taxon>Chitinophagaceae</taxon>
        <taxon>Terrimonas</taxon>
    </lineage>
</organism>
<dbReference type="PANTHER" id="PTHR11133">
    <property type="entry name" value="SACCHAROPINE DEHYDROGENASE"/>
    <property type="match status" value="1"/>
</dbReference>
<reference evidence="4" key="1">
    <citation type="submission" date="2022-01" db="EMBL/GenBank/DDBJ databases">
        <authorList>
            <person name="Jo J.-H."/>
            <person name="Im W.-T."/>
        </authorList>
    </citation>
    <scope>NUCLEOTIDE SEQUENCE</scope>
    <source>
        <strain evidence="4">NA20</strain>
    </source>
</reference>
<evidence type="ECO:0000313" key="5">
    <source>
        <dbReference type="Proteomes" id="UP001165367"/>
    </source>
</evidence>
<protein>
    <submittedName>
        <fullName evidence="4">Saccharopine dehydrogenase NADP-binding domain-containing protein</fullName>
    </submittedName>
</protein>
<evidence type="ECO:0000259" key="2">
    <source>
        <dbReference type="Pfam" id="PF03435"/>
    </source>
</evidence>
<dbReference type="EMBL" id="JAKLTR010000001">
    <property type="protein sequence ID" value="MCG2613039.1"/>
    <property type="molecule type" value="Genomic_DNA"/>
</dbReference>
<gene>
    <name evidence="4" type="ORF">LZZ85_02070</name>
</gene>
<dbReference type="InterPro" id="IPR051168">
    <property type="entry name" value="AASS"/>
</dbReference>
<name>A0ABS9KL51_9BACT</name>
<evidence type="ECO:0000256" key="1">
    <source>
        <dbReference type="ARBA" id="ARBA00023002"/>
    </source>
</evidence>
<evidence type="ECO:0000259" key="3">
    <source>
        <dbReference type="Pfam" id="PF16653"/>
    </source>
</evidence>
<dbReference type="InterPro" id="IPR032095">
    <property type="entry name" value="Sacchrp_dh-like_C"/>
</dbReference>
<dbReference type="InterPro" id="IPR005097">
    <property type="entry name" value="Sacchrp_dh_NADP-bd"/>
</dbReference>
<feature type="domain" description="Saccharopine dehydrogenase NADP binding" evidence="2">
    <location>
        <begin position="3"/>
        <end position="116"/>
    </location>
</feature>
<keyword evidence="1" id="KW-0560">Oxidoreductase</keyword>
<dbReference type="Pfam" id="PF16653">
    <property type="entry name" value="Sacchrp_dh_C"/>
    <property type="match status" value="1"/>
</dbReference>
<proteinExistence type="predicted"/>
<keyword evidence="5" id="KW-1185">Reference proteome</keyword>
<dbReference type="InterPro" id="IPR036291">
    <property type="entry name" value="NAD(P)-bd_dom_sf"/>
</dbReference>
<comment type="caution">
    <text evidence="4">The sequence shown here is derived from an EMBL/GenBank/DDBJ whole genome shotgun (WGS) entry which is preliminary data.</text>
</comment>
<dbReference type="Pfam" id="PF03435">
    <property type="entry name" value="Sacchrp_dh_NADP"/>
    <property type="match status" value="1"/>
</dbReference>
<dbReference type="RefSeq" id="WP_237868264.1">
    <property type="nucleotide sequence ID" value="NZ_JAKLTR010000001.1"/>
</dbReference>
<dbReference type="Proteomes" id="UP001165367">
    <property type="component" value="Unassembled WGS sequence"/>
</dbReference>
<dbReference type="Gene3D" id="3.40.50.720">
    <property type="entry name" value="NAD(P)-binding Rossmann-like Domain"/>
    <property type="match status" value="2"/>
</dbReference>
<dbReference type="Gene3D" id="3.30.360.10">
    <property type="entry name" value="Dihydrodipicolinate Reductase, domain 2"/>
    <property type="match status" value="1"/>
</dbReference>
<dbReference type="SUPFAM" id="SSF51735">
    <property type="entry name" value="NAD(P)-binding Rossmann-fold domains"/>
    <property type="match status" value="1"/>
</dbReference>
<dbReference type="PANTHER" id="PTHR11133:SF22">
    <property type="entry name" value="ALPHA-AMINOADIPIC SEMIALDEHYDE SYNTHASE, MITOCHONDRIAL"/>
    <property type="match status" value="1"/>
</dbReference>